<gene>
    <name evidence="4" type="ORF">ACFQ5G_03260</name>
</gene>
<dbReference type="Gene3D" id="3.30.450.40">
    <property type="match status" value="1"/>
</dbReference>
<dbReference type="InterPro" id="IPR012074">
    <property type="entry name" value="GAF_ANTAR"/>
</dbReference>
<proteinExistence type="predicted"/>
<comment type="caution">
    <text evidence="4">The sequence shown here is derived from an EMBL/GenBank/DDBJ whole genome shotgun (WGS) entry which is preliminary data.</text>
</comment>
<dbReference type="InterPro" id="IPR029016">
    <property type="entry name" value="GAF-like_dom_sf"/>
</dbReference>
<reference evidence="5" key="1">
    <citation type="journal article" date="2019" name="Int. J. Syst. Evol. Microbiol.">
        <title>The Global Catalogue of Microorganisms (GCM) 10K type strain sequencing project: providing services to taxonomists for standard genome sequencing and annotation.</title>
        <authorList>
            <consortium name="The Broad Institute Genomics Platform"/>
            <consortium name="The Broad Institute Genome Sequencing Center for Infectious Disease"/>
            <person name="Wu L."/>
            <person name="Ma J."/>
        </authorList>
    </citation>
    <scope>NUCLEOTIDE SEQUENCE [LARGE SCALE GENOMIC DNA]</scope>
    <source>
        <strain evidence="5">CCM 7526</strain>
    </source>
</reference>
<dbReference type="Proteomes" id="UP001597183">
    <property type="component" value="Unassembled WGS sequence"/>
</dbReference>
<dbReference type="InterPro" id="IPR005561">
    <property type="entry name" value="ANTAR"/>
</dbReference>
<accession>A0ABW4A174</accession>
<keyword evidence="5" id="KW-1185">Reference proteome</keyword>
<evidence type="ECO:0000313" key="4">
    <source>
        <dbReference type="EMBL" id="MFD1364359.1"/>
    </source>
</evidence>
<sequence>MIRGLIAAQPARAGGVVDHLRCVCQAAAGALSASGTGISVLTDDGTRSVYAASDPLSEHVEELQFLLGEGPCLEAFDRRRPVLIPDLAGEAMTRWPAYAPEAHDRGVRAVFAFPLQVGAARLGVFDVFREHPGRLSDQHLADALCFADVAVEYLLDRQRDAAEAPGEPAPDDVTEAVGNRAELFQAQGMVMVQIQGSITDAAARIRAYAYAENRSLGQVAHDIVAGDLRFEADH</sequence>
<evidence type="ECO:0000259" key="3">
    <source>
        <dbReference type="SMART" id="SM01012"/>
    </source>
</evidence>
<evidence type="ECO:0000313" key="5">
    <source>
        <dbReference type="Proteomes" id="UP001597183"/>
    </source>
</evidence>
<name>A0ABW4A174_9ACTN</name>
<dbReference type="InterPro" id="IPR036388">
    <property type="entry name" value="WH-like_DNA-bd_sf"/>
</dbReference>
<dbReference type="RefSeq" id="WP_378078354.1">
    <property type="nucleotide sequence ID" value="NZ_JBHTMK010000005.1"/>
</dbReference>
<evidence type="ECO:0000256" key="1">
    <source>
        <dbReference type="ARBA" id="ARBA00023015"/>
    </source>
</evidence>
<keyword evidence="1" id="KW-0805">Transcription regulation</keyword>
<dbReference type="Pfam" id="PF03861">
    <property type="entry name" value="ANTAR"/>
    <property type="match status" value="1"/>
</dbReference>
<dbReference type="SMART" id="SM01012">
    <property type="entry name" value="ANTAR"/>
    <property type="match status" value="1"/>
</dbReference>
<dbReference type="InterPro" id="IPR003018">
    <property type="entry name" value="GAF"/>
</dbReference>
<feature type="domain" description="ANTAR" evidence="3">
    <location>
        <begin position="169"/>
        <end position="224"/>
    </location>
</feature>
<protein>
    <submittedName>
        <fullName evidence="4">GAF domain-containing protein</fullName>
    </submittedName>
</protein>
<keyword evidence="2" id="KW-0804">Transcription</keyword>
<dbReference type="SUPFAM" id="SSF55781">
    <property type="entry name" value="GAF domain-like"/>
    <property type="match status" value="1"/>
</dbReference>
<dbReference type="EMBL" id="JBHTMK010000005">
    <property type="protein sequence ID" value="MFD1364359.1"/>
    <property type="molecule type" value="Genomic_DNA"/>
</dbReference>
<organism evidence="4 5">
    <name type="scientific">Actinoplanes sichuanensis</name>
    <dbReference type="NCBI Taxonomy" id="512349"/>
    <lineage>
        <taxon>Bacteria</taxon>
        <taxon>Bacillati</taxon>
        <taxon>Actinomycetota</taxon>
        <taxon>Actinomycetes</taxon>
        <taxon>Micromonosporales</taxon>
        <taxon>Micromonosporaceae</taxon>
        <taxon>Actinoplanes</taxon>
    </lineage>
</organism>
<dbReference type="PIRSF" id="PIRSF036625">
    <property type="entry name" value="GAF_ANTAR"/>
    <property type="match status" value="1"/>
</dbReference>
<evidence type="ECO:0000256" key="2">
    <source>
        <dbReference type="ARBA" id="ARBA00023163"/>
    </source>
</evidence>
<dbReference type="Pfam" id="PF13185">
    <property type="entry name" value="GAF_2"/>
    <property type="match status" value="1"/>
</dbReference>
<dbReference type="Gene3D" id="1.10.10.10">
    <property type="entry name" value="Winged helix-like DNA-binding domain superfamily/Winged helix DNA-binding domain"/>
    <property type="match status" value="1"/>
</dbReference>